<dbReference type="EMBL" id="JBHSEN010000001">
    <property type="protein sequence ID" value="MFC4428250.1"/>
    <property type="molecule type" value="Genomic_DNA"/>
</dbReference>
<evidence type="ECO:0000313" key="3">
    <source>
        <dbReference type="Proteomes" id="UP001595965"/>
    </source>
</evidence>
<accession>A0ABV8XV76</accession>
<protein>
    <submittedName>
        <fullName evidence="2">Uncharacterized protein</fullName>
    </submittedName>
</protein>
<proteinExistence type="predicted"/>
<keyword evidence="1" id="KW-0812">Transmembrane</keyword>
<sequence length="122" mass="13104">MPVSKNAILTIAADGVGAVSASLGGFLTITPLRAGRWLGLADTDVKRRRVLGTADLALGITIIVGRSSRWQWRAVAIRALLHLAFAREYKRNNGRHKAVAMCALLIIDAGIAIGLRKACRFV</sequence>
<organism evidence="2 3">
    <name type="scientific">Citricoccus alkalitolerans</name>
    <dbReference type="NCBI Taxonomy" id="246603"/>
    <lineage>
        <taxon>Bacteria</taxon>
        <taxon>Bacillati</taxon>
        <taxon>Actinomycetota</taxon>
        <taxon>Actinomycetes</taxon>
        <taxon>Micrococcales</taxon>
        <taxon>Micrococcaceae</taxon>
        <taxon>Citricoccus</taxon>
    </lineage>
</organism>
<evidence type="ECO:0000256" key="1">
    <source>
        <dbReference type="SAM" id="Phobius"/>
    </source>
</evidence>
<keyword evidence="1" id="KW-1133">Transmembrane helix</keyword>
<dbReference type="Proteomes" id="UP001595965">
    <property type="component" value="Unassembled WGS sequence"/>
</dbReference>
<gene>
    <name evidence="2" type="ORF">ACFO0K_00990</name>
</gene>
<comment type="caution">
    <text evidence="2">The sequence shown here is derived from an EMBL/GenBank/DDBJ whole genome shotgun (WGS) entry which is preliminary data.</text>
</comment>
<dbReference type="RefSeq" id="WP_378108171.1">
    <property type="nucleotide sequence ID" value="NZ_JBHSEN010000001.1"/>
</dbReference>
<feature type="transmembrane region" description="Helical" evidence="1">
    <location>
        <begin position="6"/>
        <end position="27"/>
    </location>
</feature>
<keyword evidence="1" id="KW-0472">Membrane</keyword>
<keyword evidence="3" id="KW-1185">Reference proteome</keyword>
<reference evidence="3" key="1">
    <citation type="journal article" date="2019" name="Int. J. Syst. Evol. Microbiol.">
        <title>The Global Catalogue of Microorganisms (GCM) 10K type strain sequencing project: providing services to taxonomists for standard genome sequencing and annotation.</title>
        <authorList>
            <consortium name="The Broad Institute Genomics Platform"/>
            <consortium name="The Broad Institute Genome Sequencing Center for Infectious Disease"/>
            <person name="Wu L."/>
            <person name="Ma J."/>
        </authorList>
    </citation>
    <scope>NUCLEOTIDE SEQUENCE [LARGE SCALE GENOMIC DNA]</scope>
    <source>
        <strain evidence="3">CGMCC 1.12125</strain>
    </source>
</reference>
<name>A0ABV8XV76_9MICC</name>
<feature type="transmembrane region" description="Helical" evidence="1">
    <location>
        <begin position="98"/>
        <end position="115"/>
    </location>
</feature>
<evidence type="ECO:0000313" key="2">
    <source>
        <dbReference type="EMBL" id="MFC4428250.1"/>
    </source>
</evidence>